<dbReference type="Pfam" id="PF10531">
    <property type="entry name" value="SLBB"/>
    <property type="match status" value="1"/>
</dbReference>
<protein>
    <submittedName>
        <fullName evidence="3">Unannotated protein</fullName>
    </submittedName>
</protein>
<keyword evidence="1" id="KW-0472">Membrane</keyword>
<keyword evidence="1" id="KW-0812">Transmembrane</keyword>
<organism evidence="3">
    <name type="scientific">freshwater metagenome</name>
    <dbReference type="NCBI Taxonomy" id="449393"/>
    <lineage>
        <taxon>unclassified sequences</taxon>
        <taxon>metagenomes</taxon>
        <taxon>ecological metagenomes</taxon>
    </lineage>
</organism>
<feature type="transmembrane region" description="Helical" evidence="1">
    <location>
        <begin position="48"/>
        <end position="67"/>
    </location>
</feature>
<dbReference type="InterPro" id="IPR019554">
    <property type="entry name" value="Soluble_ligand-bd"/>
</dbReference>
<dbReference type="Pfam" id="PF12836">
    <property type="entry name" value="HHH_3"/>
    <property type="match status" value="1"/>
</dbReference>
<feature type="domain" description="Helix-hairpin-helix DNA-binding motif class 1" evidence="2">
    <location>
        <begin position="213"/>
        <end position="232"/>
    </location>
</feature>
<dbReference type="SUPFAM" id="SSF47781">
    <property type="entry name" value="RuvA domain 2-like"/>
    <property type="match status" value="1"/>
</dbReference>
<feature type="domain" description="Helix-hairpin-helix DNA-binding motif class 1" evidence="2">
    <location>
        <begin position="183"/>
        <end position="202"/>
    </location>
</feature>
<dbReference type="EMBL" id="CAEZWR010000127">
    <property type="protein sequence ID" value="CAB4670743.1"/>
    <property type="molecule type" value="Genomic_DNA"/>
</dbReference>
<dbReference type="AlphaFoldDB" id="A0A6J6MEC2"/>
<dbReference type="GO" id="GO:0003677">
    <property type="term" value="F:DNA binding"/>
    <property type="evidence" value="ECO:0007669"/>
    <property type="project" value="InterPro"/>
</dbReference>
<sequence length="235" mass="24883">MAPSISDRLADLAQEWLPPAPKEQFPPLVLPEAAKSQRVTPSLDRKSWKVLGAIAIFALIVMAWFWFRGQPQQVSSIPVTPIPQVSARSAVNNAMEATGVVVVHVAGSVRKPGLQRLPAGSRVADAISAAGGVTNTKARDSVNLARILIDGEQIVVGASNTSMNSSNGTPADRKVGLNSANQQQLETLPGVGPSLAQRILEYRSTHGGFRTIDELDDVAGIGPATLSRLRPLVSM</sequence>
<keyword evidence="1" id="KW-1133">Transmembrane helix</keyword>
<name>A0A6J6MEC2_9ZZZZ</name>
<reference evidence="3" key="1">
    <citation type="submission" date="2020-05" db="EMBL/GenBank/DDBJ databases">
        <authorList>
            <person name="Chiriac C."/>
            <person name="Salcher M."/>
            <person name="Ghai R."/>
            <person name="Kavagutti S V."/>
        </authorList>
    </citation>
    <scope>NUCLEOTIDE SEQUENCE</scope>
</reference>
<evidence type="ECO:0000256" key="1">
    <source>
        <dbReference type="SAM" id="Phobius"/>
    </source>
</evidence>
<dbReference type="InterPro" id="IPR003583">
    <property type="entry name" value="Hlx-hairpin-Hlx_DNA-bd_motif"/>
</dbReference>
<dbReference type="PANTHER" id="PTHR21180">
    <property type="entry name" value="ENDONUCLEASE/EXONUCLEASE/PHOSPHATASE FAMILY DOMAIN-CONTAINING PROTEIN 1"/>
    <property type="match status" value="1"/>
</dbReference>
<proteinExistence type="predicted"/>
<dbReference type="SMART" id="SM00278">
    <property type="entry name" value="HhH1"/>
    <property type="match status" value="2"/>
</dbReference>
<dbReference type="GO" id="GO:0015627">
    <property type="term" value="C:type II protein secretion system complex"/>
    <property type="evidence" value="ECO:0007669"/>
    <property type="project" value="TreeGrafter"/>
</dbReference>
<evidence type="ECO:0000313" key="3">
    <source>
        <dbReference type="EMBL" id="CAB4670743.1"/>
    </source>
</evidence>
<dbReference type="InterPro" id="IPR051675">
    <property type="entry name" value="Endo/Exo/Phosphatase_dom_1"/>
</dbReference>
<accession>A0A6J6MEC2</accession>
<dbReference type="GO" id="GO:0015628">
    <property type="term" value="P:protein secretion by the type II secretion system"/>
    <property type="evidence" value="ECO:0007669"/>
    <property type="project" value="TreeGrafter"/>
</dbReference>
<evidence type="ECO:0000259" key="2">
    <source>
        <dbReference type="SMART" id="SM00278"/>
    </source>
</evidence>
<dbReference type="Gene3D" id="3.10.560.10">
    <property type="entry name" value="Outer membrane lipoprotein wza domain like"/>
    <property type="match status" value="1"/>
</dbReference>
<gene>
    <name evidence="3" type="ORF">UFOPK2282_01066</name>
</gene>
<dbReference type="Gene3D" id="1.10.150.280">
    <property type="entry name" value="AF1531-like domain"/>
    <property type="match status" value="1"/>
</dbReference>
<dbReference type="GO" id="GO:0006281">
    <property type="term" value="P:DNA repair"/>
    <property type="evidence" value="ECO:0007669"/>
    <property type="project" value="InterPro"/>
</dbReference>
<dbReference type="PANTHER" id="PTHR21180:SF32">
    <property type="entry name" value="ENDONUCLEASE_EXONUCLEASE_PHOSPHATASE FAMILY DOMAIN-CONTAINING PROTEIN 1"/>
    <property type="match status" value="1"/>
</dbReference>
<dbReference type="InterPro" id="IPR010994">
    <property type="entry name" value="RuvA_2-like"/>
</dbReference>